<keyword evidence="9" id="KW-0325">Glycoprotein</keyword>
<evidence type="ECO:0000256" key="4">
    <source>
        <dbReference type="ARBA" id="ARBA00022737"/>
    </source>
</evidence>
<dbReference type="PANTHER" id="PTHR44170">
    <property type="entry name" value="PROTEIN SIDEKICK"/>
    <property type="match status" value="1"/>
</dbReference>
<evidence type="ECO:0000256" key="11">
    <source>
        <dbReference type="ARBA" id="ARBA00061621"/>
    </source>
</evidence>
<comment type="caution">
    <text evidence="17">The sequence shown here is derived from an EMBL/GenBank/DDBJ whole genome shotgun (WGS) entry which is preliminary data.</text>
</comment>
<dbReference type="SUPFAM" id="SSF48726">
    <property type="entry name" value="Immunoglobulin"/>
    <property type="match status" value="6"/>
</dbReference>
<dbReference type="FunFam" id="2.60.40.10:FF:000093">
    <property type="entry name" value="Down syndrome cell adhesion molecule, isoform B"/>
    <property type="match status" value="1"/>
</dbReference>
<dbReference type="FunFam" id="2.60.40.10:FF:000360">
    <property type="entry name" value="Sidekick cell adhesion molecule 2"/>
    <property type="match status" value="1"/>
</dbReference>
<dbReference type="CDD" id="cd00063">
    <property type="entry name" value="FN3"/>
    <property type="match status" value="13"/>
</dbReference>
<dbReference type="FunFam" id="2.60.40.10:FF:000209">
    <property type="entry name" value="Sidekick cell adhesion molecule 2"/>
    <property type="match status" value="1"/>
</dbReference>
<dbReference type="FunFam" id="2.60.40.10:FF:000158">
    <property type="entry name" value="Sidekick cell adhesion molecule 2"/>
    <property type="match status" value="1"/>
</dbReference>
<feature type="domain" description="Fibronectin type-III" evidence="16">
    <location>
        <begin position="1783"/>
        <end position="1880"/>
    </location>
</feature>
<feature type="region of interest" description="Disordered" evidence="12">
    <location>
        <begin position="1448"/>
        <end position="1467"/>
    </location>
</feature>
<keyword evidence="7 13" id="KW-0472">Membrane</keyword>
<feature type="compositionally biased region" description="Low complexity" evidence="12">
    <location>
        <begin position="1875"/>
        <end position="1886"/>
    </location>
</feature>
<dbReference type="FunFam" id="2.60.40.10:FF:000206">
    <property type="entry name" value="Sidekick cell adhesion molecule 2"/>
    <property type="match status" value="1"/>
</dbReference>
<evidence type="ECO:0000259" key="15">
    <source>
        <dbReference type="PROSITE" id="PS50835"/>
    </source>
</evidence>
<feature type="domain" description="Fibronectin type-III" evidence="16">
    <location>
        <begin position="841"/>
        <end position="942"/>
    </location>
</feature>
<sequence length="2198" mass="242618">MDNLPRLYSMLLVLCLSLSALHSSQAQVTEGAPPRSIEYPLGGDTTHVGNRHFLLCISDGSAFPAPVYRWKKDNVFITENSTDRTLKLENIQRNDAGLYQCLAANQFGAVLSRTSKVGVTYIFPFSNPGAGSEISVDQGQAAVIEMPPIDCFPEPWVEWFDQNILVQNSLESHRYHVTLNHKLVILGTDLDKDNGKLFKVTATNKFTSGSDSKTFTLRVQNVGSLVSRIPPQIIIPPVDTTGVQSLGGGDSPVRLECIANARPLNYLEILWFRKTGSEKTAINDNISKYILTSRNRTLTIKDPLTSDSGLYTCEAHLNIPGSPGLYNPASATLNLTIHLVPRFNTYLPSELRTDFGDRIEIPCDTTGIPTPTITWYKNGKKVADLNEPRYTPQPSGSLVITDAATEDSGMFQCFASNPAGSVDGASWIRVISSPPEITEKPSNLSIVEGNDARFPCKVQGAPKPTVVWTRETSSGLEVIPEEGIVGPSSTVRILDDILLISTSDVEDSGKYTCNATNTKGNAIAFAYLEVSVRTRITQPPQDTSAIMGSTTILSCGVSHDPDVQITMKWFHNSRQLTITDPTSRISMTPEGGLTIRQVRTDDIGVYRCEVTSRGGDDSRQANLQVIELPHPPSITSVKLNSDNAKAVDVSWAPGFDGNSPIQKYIIQYRVKPEDRELGPDDNWQVSNSNINKDLRLYTVTHLLPAKKYQFRISAVNGVGEGPSSMPSQDITLPEQPPSAPPLGVVASASSNSSIIIQWSPPEEVFWNGPLKGYIIRYKLAGYPGSFTEHNITDVILRRYELKELIVFQEYEMQVAAYNRKGTGVFSSSIREWTEEGVPTASPVNVTAFAASSTSITVHWSPPDPQFLNGINQGYKISAQRPNTLNPDVILTVPLDVLNIYGNQSATVEDLRKYTQYDITVLCYTGKGDGPKSASIALTTKEDIPDAVSSLEFTDITFTSVKVSWTPPENINGELVGYTLQWVKKNITATTKRRRRRNVEERILPPGTLSDDITNLQPETVYTISIFASSRVGPGPVRSADIESGVPPEPPGAPTNLGVSNRKARSVLLQFQPGYDGKTSITKWLVEGQVGNDLNWELIYEYSDPDAQKIVVENLRPYTNYLLRMKAQNVAGISPPSEPTSKFQTIQAAPSMPPKNVTVRAVNETAVRVRWTPLPATEWNGAPRGYRIAYKRSDVTTYLSLELEKPSANSYILSKLHQWAVYDVKVEAYNDVGNSGYSPVASDRTRESTPSEGPSNVEATTLSSTSIRVVWGDVPELHRNGLIVGYKVQYGSTEANIAPVLKEITDNNTKTTVLNDLKKYVQYEVQLLAYTRIGDGVLSRPPAVARTFSDKPGPPSSIYFPDVTYTFLKCQWSPPVEPNGVITGYRIAYKEFGSRDDPFVDETLGADRLYYEVNDLQQMTDYEFNLTAKGDGEGWGETATVKVVTMINRNRPDPPSKPTIGQSQVSSREVTISWQPGNDGYGPLRNYTIQVYKEGGEWVTLPDIVPPDVTSYTIYGLKPFTKYNFRLAASNDVGTSDYSPLSDEARTLPDAPDGAPYNLRAVPYTTVSVKVTWELPEDKAWNGDKIGYHVQVREDQSQIQWRMETVLNAQIDTLLLDNMQLKKAYECRIQAFNMYGAGPWSNVILVYMEIEKVYEMRVIAYNSQGAGPPSKPIDVYVGEAVPTEEPKDVSAVPKSSTEISVNWSPPAKETWNGDLLGYKVYYWVENSRETERVHIVSADVSDTILDNLSIFTTYRISVLAFNPAGDGPNSTVAIAKTHEGVPGPPGVLVFSNVSLNSLNVSWSAPERSNGIITQYEILYFQSEASEGTISKTVQVQVNGTITHYLAGDLDENVRYVFSVKGRTSISWGEPRQGNITTGPQPGSPGVPSQPTFVPSDMSVQISWKNGNEGESPITGYIIQAKPTTEIKWTTIMRTNMRESSVIISYRNLNPSTNYQFRVIAINAKGISAPSQPSAIMRTPDFAQLPFYQQWWFLVIVALTGLIFIIIIIAILCISGRNKKNAKYKQEVINKALSMEGMNGVRTDDGGFGTFELRQSRRKPSSNRNSKEIRNSLYAARAPPRPSPASVTYSDAEEDRKSYMEDDESSSLTDKPSDVDSITDSQNSEDSEPESEKPDRSFANHYVNDPVRQSWKRQSSNPNNAYSYTDSEPDNYSVNLNGGHVIMNNSAGSRAPLAGFSSFV</sequence>
<keyword evidence="10" id="KW-0393">Immunoglobulin domain</keyword>
<feature type="domain" description="Fibronectin type-III" evidence="16">
    <location>
        <begin position="631"/>
        <end position="735"/>
    </location>
</feature>
<dbReference type="InterPro" id="IPR003599">
    <property type="entry name" value="Ig_sub"/>
</dbReference>
<feature type="region of interest" description="Disordered" evidence="12">
    <location>
        <begin position="2044"/>
        <end position="2167"/>
    </location>
</feature>
<evidence type="ECO:0000256" key="13">
    <source>
        <dbReference type="SAM" id="Phobius"/>
    </source>
</evidence>
<dbReference type="InterPro" id="IPR013098">
    <property type="entry name" value="Ig_I-set"/>
</dbReference>
<dbReference type="Pfam" id="PF07679">
    <property type="entry name" value="I-set"/>
    <property type="match status" value="2"/>
</dbReference>
<dbReference type="FunFam" id="2.60.40.10:FF:000028">
    <property type="entry name" value="Neuronal cell adhesion molecule"/>
    <property type="match status" value="2"/>
</dbReference>
<feature type="compositionally biased region" description="Polar residues" evidence="12">
    <location>
        <begin position="1458"/>
        <end position="1467"/>
    </location>
</feature>
<organism evidence="17 18">
    <name type="scientific">Owenia fusiformis</name>
    <name type="common">Polychaete worm</name>
    <dbReference type="NCBI Taxonomy" id="6347"/>
    <lineage>
        <taxon>Eukaryota</taxon>
        <taxon>Metazoa</taxon>
        <taxon>Spiralia</taxon>
        <taxon>Lophotrochozoa</taxon>
        <taxon>Annelida</taxon>
        <taxon>Polychaeta</taxon>
        <taxon>Sedentaria</taxon>
        <taxon>Canalipalpata</taxon>
        <taxon>Sabellida</taxon>
        <taxon>Oweniida</taxon>
        <taxon>Oweniidae</taxon>
        <taxon>Owenia</taxon>
    </lineage>
</organism>
<evidence type="ECO:0000256" key="6">
    <source>
        <dbReference type="ARBA" id="ARBA00022989"/>
    </source>
</evidence>
<feature type="compositionally biased region" description="Polar residues" evidence="12">
    <location>
        <begin position="2104"/>
        <end position="2120"/>
    </location>
</feature>
<feature type="domain" description="Fibronectin type-III" evidence="16">
    <location>
        <begin position="1152"/>
        <end position="1247"/>
    </location>
</feature>
<dbReference type="Pfam" id="PF13927">
    <property type="entry name" value="Ig_3"/>
    <property type="match status" value="3"/>
</dbReference>
<dbReference type="PANTHER" id="PTHR44170:SF49">
    <property type="entry name" value="PROTEIN SIDEKICK-1 ISOFORM X1"/>
    <property type="match status" value="1"/>
</dbReference>
<keyword evidence="18" id="KW-1185">Reference proteome</keyword>
<comment type="subcellular location">
    <subcellularLocation>
        <location evidence="1">Membrane</location>
        <topology evidence="1">Single-pass type I membrane protein</topology>
    </subcellularLocation>
</comment>
<evidence type="ECO:0000256" key="8">
    <source>
        <dbReference type="ARBA" id="ARBA00023157"/>
    </source>
</evidence>
<feature type="domain" description="Ig-like" evidence="15">
    <location>
        <begin position="34"/>
        <end position="120"/>
    </location>
</feature>
<keyword evidence="3 14" id="KW-0732">Signal</keyword>
<evidence type="ECO:0000313" key="17">
    <source>
        <dbReference type="EMBL" id="CAH1794891.1"/>
    </source>
</evidence>
<feature type="domain" description="Ig-like" evidence="15">
    <location>
        <begin position="341"/>
        <end position="432"/>
    </location>
</feature>
<feature type="region of interest" description="Disordered" evidence="12">
    <location>
        <begin position="1234"/>
        <end position="1258"/>
    </location>
</feature>
<dbReference type="Gene3D" id="2.60.40.10">
    <property type="entry name" value="Immunoglobulins"/>
    <property type="match status" value="19"/>
</dbReference>
<dbReference type="FunFam" id="2.60.40.10:FF:000032">
    <property type="entry name" value="palladin isoform X1"/>
    <property type="match status" value="2"/>
</dbReference>
<feature type="domain" description="Ig-like" evidence="15">
    <location>
        <begin position="435"/>
        <end position="531"/>
    </location>
</feature>
<evidence type="ECO:0000259" key="16">
    <source>
        <dbReference type="PROSITE" id="PS50853"/>
    </source>
</evidence>
<feature type="domain" description="Fibronectin type-III" evidence="16">
    <location>
        <begin position="1684"/>
        <end position="1779"/>
    </location>
</feature>
<keyword evidence="6 13" id="KW-1133">Transmembrane helix</keyword>
<feature type="domain" description="Ig-like" evidence="15">
    <location>
        <begin position="231"/>
        <end position="332"/>
    </location>
</feature>
<evidence type="ECO:0000256" key="5">
    <source>
        <dbReference type="ARBA" id="ARBA00022889"/>
    </source>
</evidence>
<evidence type="ECO:0000313" key="18">
    <source>
        <dbReference type="Proteomes" id="UP000749559"/>
    </source>
</evidence>
<evidence type="ECO:0000256" key="3">
    <source>
        <dbReference type="ARBA" id="ARBA00022729"/>
    </source>
</evidence>
<dbReference type="InterPro" id="IPR036179">
    <property type="entry name" value="Ig-like_dom_sf"/>
</dbReference>
<keyword evidence="5" id="KW-0130">Cell adhesion</keyword>
<name>A0A8S4PPY7_OWEFU</name>
<feature type="domain" description="Fibronectin type-III" evidence="16">
    <location>
        <begin position="1885"/>
        <end position="1980"/>
    </location>
</feature>
<feature type="region of interest" description="Disordered" evidence="12">
    <location>
        <begin position="1867"/>
        <end position="1886"/>
    </location>
</feature>
<accession>A0A8S4PPY7</accession>
<feature type="domain" description="Fibronectin type-III" evidence="16">
    <location>
        <begin position="1353"/>
        <end position="1449"/>
    </location>
</feature>
<feature type="domain" description="Fibronectin type-III" evidence="16">
    <location>
        <begin position="946"/>
        <end position="1048"/>
    </location>
</feature>
<evidence type="ECO:0000256" key="14">
    <source>
        <dbReference type="SAM" id="SignalP"/>
    </source>
</evidence>
<dbReference type="GO" id="GO:0016020">
    <property type="term" value="C:membrane"/>
    <property type="evidence" value="ECO:0007669"/>
    <property type="project" value="UniProtKB-SubCell"/>
</dbReference>
<keyword evidence="8" id="KW-1015">Disulfide bond</keyword>
<dbReference type="CDD" id="cd00096">
    <property type="entry name" value="Ig"/>
    <property type="match status" value="2"/>
</dbReference>
<feature type="region of interest" description="Disordered" evidence="12">
    <location>
        <begin position="1039"/>
        <end position="1058"/>
    </location>
</feature>
<dbReference type="PRINTS" id="PR00014">
    <property type="entry name" value="FNTYPEIII"/>
</dbReference>
<dbReference type="GO" id="GO:0098609">
    <property type="term" value="P:cell-cell adhesion"/>
    <property type="evidence" value="ECO:0007669"/>
    <property type="project" value="TreeGrafter"/>
</dbReference>
<feature type="domain" description="Fibronectin type-III" evidence="16">
    <location>
        <begin position="1453"/>
        <end position="1549"/>
    </location>
</feature>
<evidence type="ECO:0000256" key="12">
    <source>
        <dbReference type="SAM" id="MobiDB-lite"/>
    </source>
</evidence>
<comment type="similarity">
    <text evidence="11">Belongs to the sidekick family.</text>
</comment>
<evidence type="ECO:0000256" key="2">
    <source>
        <dbReference type="ARBA" id="ARBA00022692"/>
    </source>
</evidence>
<protein>
    <recommendedName>
        <fullName evidence="19">Protein sidekick</fullName>
    </recommendedName>
</protein>
<dbReference type="InterPro" id="IPR007110">
    <property type="entry name" value="Ig-like_dom"/>
</dbReference>
<feature type="domain" description="Fibronectin type-III" evidence="16">
    <location>
        <begin position="1052"/>
        <end position="1147"/>
    </location>
</feature>
<dbReference type="Proteomes" id="UP000749559">
    <property type="component" value="Unassembled WGS sequence"/>
</dbReference>
<dbReference type="Pfam" id="PF00041">
    <property type="entry name" value="fn3"/>
    <property type="match status" value="13"/>
</dbReference>
<feature type="domain" description="Fibronectin type-III" evidence="16">
    <location>
        <begin position="1252"/>
        <end position="1349"/>
    </location>
</feature>
<evidence type="ECO:0008006" key="19">
    <source>
        <dbReference type="Google" id="ProtNLM"/>
    </source>
</evidence>
<dbReference type="SMART" id="SM00409">
    <property type="entry name" value="IG"/>
    <property type="match status" value="6"/>
</dbReference>
<dbReference type="EMBL" id="CAIIXF020000009">
    <property type="protein sequence ID" value="CAH1794891.1"/>
    <property type="molecule type" value="Genomic_DNA"/>
</dbReference>
<evidence type="ECO:0000256" key="9">
    <source>
        <dbReference type="ARBA" id="ARBA00023180"/>
    </source>
</evidence>
<dbReference type="InterPro" id="IPR003598">
    <property type="entry name" value="Ig_sub2"/>
</dbReference>
<dbReference type="PROSITE" id="PS50835">
    <property type="entry name" value="IG_LIKE"/>
    <property type="match status" value="5"/>
</dbReference>
<dbReference type="InterPro" id="IPR013783">
    <property type="entry name" value="Ig-like_fold"/>
</dbReference>
<proteinExistence type="inferred from homology"/>
<keyword evidence="4" id="KW-0677">Repeat</keyword>
<feature type="domain" description="Fibronectin type-III" evidence="16">
    <location>
        <begin position="740"/>
        <end position="836"/>
    </location>
</feature>
<feature type="chain" id="PRO_5035879854" description="Protein sidekick" evidence="14">
    <location>
        <begin position="27"/>
        <end position="2198"/>
    </location>
</feature>
<evidence type="ECO:0000256" key="1">
    <source>
        <dbReference type="ARBA" id="ARBA00004479"/>
    </source>
</evidence>
<feature type="compositionally biased region" description="Polar residues" evidence="12">
    <location>
        <begin position="2150"/>
        <end position="2167"/>
    </location>
</feature>
<dbReference type="SMART" id="SM00060">
    <property type="entry name" value="FN3"/>
    <property type="match status" value="13"/>
</dbReference>
<reference evidence="17" key="1">
    <citation type="submission" date="2022-03" db="EMBL/GenBank/DDBJ databases">
        <authorList>
            <person name="Martin C."/>
        </authorList>
    </citation>
    <scope>NUCLEOTIDE SEQUENCE</scope>
</reference>
<dbReference type="SMART" id="SM00408">
    <property type="entry name" value="IGc2"/>
    <property type="match status" value="5"/>
</dbReference>
<feature type="signal peptide" evidence="14">
    <location>
        <begin position="1"/>
        <end position="26"/>
    </location>
</feature>
<dbReference type="InterPro" id="IPR003961">
    <property type="entry name" value="FN3_dom"/>
</dbReference>
<evidence type="ECO:0000256" key="10">
    <source>
        <dbReference type="ARBA" id="ARBA00023319"/>
    </source>
</evidence>
<dbReference type="SUPFAM" id="SSF49265">
    <property type="entry name" value="Fibronectin type III"/>
    <property type="match status" value="7"/>
</dbReference>
<dbReference type="InterPro" id="IPR036116">
    <property type="entry name" value="FN3_sf"/>
</dbReference>
<feature type="domain" description="Ig-like" evidence="15">
    <location>
        <begin position="534"/>
        <end position="624"/>
    </location>
</feature>
<feature type="domain" description="Fibronectin type-III" evidence="16">
    <location>
        <begin position="1554"/>
        <end position="1650"/>
    </location>
</feature>
<feature type="transmembrane region" description="Helical" evidence="13">
    <location>
        <begin position="1989"/>
        <end position="2012"/>
    </location>
</feature>
<feature type="compositionally biased region" description="Polar residues" evidence="12">
    <location>
        <begin position="1249"/>
        <end position="1258"/>
    </location>
</feature>
<dbReference type="OrthoDB" id="6158926at2759"/>
<evidence type="ECO:0000256" key="7">
    <source>
        <dbReference type="ARBA" id="ARBA00023136"/>
    </source>
</evidence>
<gene>
    <name evidence="17" type="ORF">OFUS_LOCUS19508</name>
</gene>
<keyword evidence="2 13" id="KW-0812">Transmembrane</keyword>
<dbReference type="PROSITE" id="PS50853">
    <property type="entry name" value="FN3"/>
    <property type="match status" value="13"/>
</dbReference>